<dbReference type="PROSITE" id="PS01322">
    <property type="entry name" value="PHOSPHOTRIESTERASE_1"/>
    <property type="match status" value="1"/>
</dbReference>
<protein>
    <submittedName>
        <fullName evidence="4">Phosphotriesterase</fullName>
    </submittedName>
</protein>
<sequence>MSKSIVYLVAILFATGCSQNLKQGKLVTVTGEIPVEEMGITLIHEHVLVDFIGADSTGAHRWEKSEVIEKALPFLMEAKQKGVNTFFDCTPAYLGRDPLLLRQLSEKTGVNIVTNTGYYGVGDNKYVPAHALGETAEAIAKVWIGEFNNGIDGSGVYPGFIKISVDWKDTLSPMHVKIVKAAAITHKATGLTVVSHTGTDGPAFAQLEILKGEGVSPEAFVWTHAQHGTFEGYIKAAKQGAWISLDNVNKDSSGKPGGIDWCVELLTKLKKENVLHKALISHDAGWYDPEQENGGNYRGYTDIFEHLIPALKKSGFSQEDIDLLLVKNPQMAYAVNIREINK</sequence>
<organism evidence="4 5">
    <name type="scientific">Pontibacter toksunensis</name>
    <dbReference type="NCBI Taxonomy" id="1332631"/>
    <lineage>
        <taxon>Bacteria</taxon>
        <taxon>Pseudomonadati</taxon>
        <taxon>Bacteroidota</taxon>
        <taxon>Cytophagia</taxon>
        <taxon>Cytophagales</taxon>
        <taxon>Hymenobacteraceae</taxon>
        <taxon>Pontibacter</taxon>
    </lineage>
</organism>
<dbReference type="PROSITE" id="PS51347">
    <property type="entry name" value="PHOSPHOTRIESTERASE_2"/>
    <property type="match status" value="1"/>
</dbReference>
<dbReference type="RefSeq" id="WP_377486364.1">
    <property type="nucleotide sequence ID" value="NZ_JBHUOX010000011.1"/>
</dbReference>
<evidence type="ECO:0000256" key="2">
    <source>
        <dbReference type="ARBA" id="ARBA00022801"/>
    </source>
</evidence>
<dbReference type="Gene3D" id="3.20.20.140">
    <property type="entry name" value="Metal-dependent hydrolases"/>
    <property type="match status" value="1"/>
</dbReference>
<dbReference type="PANTHER" id="PTHR10819">
    <property type="entry name" value="PHOSPHOTRIESTERASE-RELATED"/>
    <property type="match status" value="1"/>
</dbReference>
<name>A0ABW6BXZ3_9BACT</name>
<proteinExistence type="inferred from homology"/>
<evidence type="ECO:0000313" key="4">
    <source>
        <dbReference type="EMBL" id="MFD3001807.1"/>
    </source>
</evidence>
<keyword evidence="2" id="KW-0378">Hydrolase</keyword>
<dbReference type="EMBL" id="JBHUOX010000011">
    <property type="protein sequence ID" value="MFD3001807.1"/>
    <property type="molecule type" value="Genomic_DNA"/>
</dbReference>
<comment type="caution">
    <text evidence="4">The sequence shown here is derived from an EMBL/GenBank/DDBJ whole genome shotgun (WGS) entry which is preliminary data.</text>
</comment>
<feature type="modified residue" description="N6-carboxylysine" evidence="3">
    <location>
        <position position="162"/>
    </location>
</feature>
<reference evidence="5" key="1">
    <citation type="journal article" date="2019" name="Int. J. Syst. Evol. Microbiol.">
        <title>The Global Catalogue of Microorganisms (GCM) 10K type strain sequencing project: providing services to taxonomists for standard genome sequencing and annotation.</title>
        <authorList>
            <consortium name="The Broad Institute Genomics Platform"/>
            <consortium name="The Broad Institute Genome Sequencing Center for Infectious Disease"/>
            <person name="Wu L."/>
            <person name="Ma J."/>
        </authorList>
    </citation>
    <scope>NUCLEOTIDE SEQUENCE [LARGE SCALE GENOMIC DNA]</scope>
    <source>
        <strain evidence="5">KCTC 23984</strain>
    </source>
</reference>
<dbReference type="InterPro" id="IPR017947">
    <property type="entry name" value="AryldialkylPase_Zn-BS"/>
</dbReference>
<comment type="similarity">
    <text evidence="3">Belongs to the metallo-dependent hydrolases superfamily. Phosphotriesterase family.</text>
</comment>
<dbReference type="PANTHER" id="PTHR10819:SF3">
    <property type="entry name" value="PHOSPHOTRIESTERASE-RELATED PROTEIN"/>
    <property type="match status" value="1"/>
</dbReference>
<gene>
    <name evidence="4" type="ORF">ACFS7Z_15645</name>
</gene>
<dbReference type="InterPro" id="IPR001559">
    <property type="entry name" value="Phosphotriesterase"/>
</dbReference>
<dbReference type="InterPro" id="IPR032466">
    <property type="entry name" value="Metal_Hydrolase"/>
</dbReference>
<keyword evidence="5" id="KW-1185">Reference proteome</keyword>
<dbReference type="PROSITE" id="PS51257">
    <property type="entry name" value="PROKAR_LIPOPROTEIN"/>
    <property type="match status" value="1"/>
</dbReference>
<evidence type="ECO:0000313" key="5">
    <source>
        <dbReference type="Proteomes" id="UP001597641"/>
    </source>
</evidence>
<keyword evidence="1" id="KW-0479">Metal-binding</keyword>
<accession>A0ABW6BXZ3</accession>
<dbReference type="Proteomes" id="UP001597641">
    <property type="component" value="Unassembled WGS sequence"/>
</dbReference>
<evidence type="ECO:0000256" key="3">
    <source>
        <dbReference type="PROSITE-ProRule" id="PRU00679"/>
    </source>
</evidence>
<dbReference type="SUPFAM" id="SSF51556">
    <property type="entry name" value="Metallo-dependent hydrolases"/>
    <property type="match status" value="1"/>
</dbReference>
<dbReference type="Pfam" id="PF02126">
    <property type="entry name" value="PTE"/>
    <property type="match status" value="1"/>
</dbReference>
<evidence type="ECO:0000256" key="1">
    <source>
        <dbReference type="ARBA" id="ARBA00022723"/>
    </source>
</evidence>